<evidence type="ECO:0000256" key="4">
    <source>
        <dbReference type="ARBA" id="ARBA00022737"/>
    </source>
</evidence>
<evidence type="ECO:0000256" key="7">
    <source>
        <dbReference type="SAM" id="MobiDB-lite"/>
    </source>
</evidence>
<dbReference type="OrthoDB" id="427410at2759"/>
<dbReference type="STRING" id="1965070.A0A3S4QSP3"/>
<feature type="domain" description="K Homology" evidence="8">
    <location>
        <begin position="58"/>
        <end position="126"/>
    </location>
</feature>
<dbReference type="CDD" id="cd22424">
    <property type="entry name" value="KH-I_MEX3_rpt2"/>
    <property type="match status" value="1"/>
</dbReference>
<keyword evidence="4" id="KW-0677">Repeat</keyword>
<dbReference type="InterPro" id="IPR047227">
    <property type="entry name" value="MEX3"/>
</dbReference>
<protein>
    <submittedName>
        <fullName evidence="9">RNA-binding protein MEX3B-like protein</fullName>
    </submittedName>
</protein>
<dbReference type="InterPro" id="IPR004087">
    <property type="entry name" value="KH_dom"/>
</dbReference>
<keyword evidence="10" id="KW-1185">Reference proteome</keyword>
<dbReference type="FunFam" id="3.30.1370.10:FF:000013">
    <property type="entry name" value="Mex-3 RNA-binding family member B"/>
    <property type="match status" value="1"/>
</dbReference>
<dbReference type="AlphaFoldDB" id="A0A3S4QSP3"/>
<dbReference type="CDD" id="cd22423">
    <property type="entry name" value="KH-I_MEX3_rpt1"/>
    <property type="match status" value="1"/>
</dbReference>
<dbReference type="GO" id="GO:0003723">
    <property type="term" value="F:RNA binding"/>
    <property type="evidence" value="ECO:0007669"/>
    <property type="project" value="UniProtKB-UniRule"/>
</dbReference>
<feature type="domain" description="K Homology" evidence="8">
    <location>
        <begin position="154"/>
        <end position="221"/>
    </location>
</feature>
<feature type="region of interest" description="Disordered" evidence="7">
    <location>
        <begin position="373"/>
        <end position="393"/>
    </location>
</feature>
<dbReference type="Proteomes" id="UP000285301">
    <property type="component" value="Unassembled WGS sequence"/>
</dbReference>
<feature type="region of interest" description="Disordered" evidence="7">
    <location>
        <begin position="227"/>
        <end position="255"/>
    </location>
</feature>
<feature type="compositionally biased region" description="Low complexity" evidence="7">
    <location>
        <begin position="227"/>
        <end position="244"/>
    </location>
</feature>
<dbReference type="Gene3D" id="3.30.1370.10">
    <property type="entry name" value="K Homology domain, type 1"/>
    <property type="match status" value="2"/>
</dbReference>
<name>A0A3S4QSP3_9ACAR</name>
<dbReference type="PANTHER" id="PTHR23285:SF7">
    <property type="entry name" value="LD09246P1"/>
    <property type="match status" value="1"/>
</dbReference>
<dbReference type="SUPFAM" id="SSF54791">
    <property type="entry name" value="Eukaryotic type KH-domain (KH-domain type I)"/>
    <property type="match status" value="2"/>
</dbReference>
<dbReference type="InterPro" id="IPR047228">
    <property type="entry name" value="KH-I_MEX3_rpt1"/>
</dbReference>
<sequence length="393" mass="41881">MPASLFHESEHSANANNGLEDQRALQLALELSMLGLINDDEAIPANPFDADRGSKKSQNTTECVPVPSSEHVAEIVGRQGCKIKALRAKTNTYIKTPVRGEEPVFVVTGRKEDVNAAKREILSAAEHFSQIRAQRKNNLNGTVVGLGPNSNLPGQTTIQVRVPYRVVGLVVGPKGATIKRIQQQTNTYIITPSRDKEPIFEVTGLPDNVETARKEIEAHIAIRTGGIIDSSTGSNGNSTSGESDSGAHEFSSHSPLLNGADHPFANSNGFGSLYKTDAFAAFSSSARDNELIISPRSQDIFSFNLNSNNNKTVSKLGDIYSSFTGNNGLNLGFGGLYDRDEGIGESPTFDSMGAVATGSSSLWPDFGSNGRPFPSAFSPLGRRSSGIGSQNSP</sequence>
<dbReference type="PANTHER" id="PTHR23285">
    <property type="entry name" value="RING FINGER AND KH DOMAIN CONTAINING PROTEIN 1"/>
    <property type="match status" value="1"/>
</dbReference>
<evidence type="ECO:0000256" key="6">
    <source>
        <dbReference type="PROSITE-ProRule" id="PRU00117"/>
    </source>
</evidence>
<dbReference type="PROSITE" id="PS50084">
    <property type="entry name" value="KH_TYPE_1"/>
    <property type="match status" value="2"/>
</dbReference>
<dbReference type="FunFam" id="3.30.1370.10:FF:000012">
    <property type="entry name" value="Mex-3 RNA-binding family member D"/>
    <property type="match status" value="1"/>
</dbReference>
<evidence type="ECO:0000259" key="8">
    <source>
        <dbReference type="SMART" id="SM00322"/>
    </source>
</evidence>
<accession>A0A3S4QSP3</accession>
<evidence type="ECO:0000313" key="9">
    <source>
        <dbReference type="EMBL" id="RWS07276.1"/>
    </source>
</evidence>
<dbReference type="EMBL" id="NCKU01003569">
    <property type="protein sequence ID" value="RWS07276.1"/>
    <property type="molecule type" value="Genomic_DNA"/>
</dbReference>
<evidence type="ECO:0000256" key="2">
    <source>
        <dbReference type="ARBA" id="ARBA00004496"/>
    </source>
</evidence>
<comment type="subcellular location">
    <subcellularLocation>
        <location evidence="2">Cytoplasm</location>
    </subcellularLocation>
    <subcellularLocation>
        <location evidence="1">Nucleus</location>
    </subcellularLocation>
</comment>
<evidence type="ECO:0000256" key="3">
    <source>
        <dbReference type="ARBA" id="ARBA00022490"/>
    </source>
</evidence>
<organism evidence="9 10">
    <name type="scientific">Dinothrombium tinctorium</name>
    <dbReference type="NCBI Taxonomy" id="1965070"/>
    <lineage>
        <taxon>Eukaryota</taxon>
        <taxon>Metazoa</taxon>
        <taxon>Ecdysozoa</taxon>
        <taxon>Arthropoda</taxon>
        <taxon>Chelicerata</taxon>
        <taxon>Arachnida</taxon>
        <taxon>Acari</taxon>
        <taxon>Acariformes</taxon>
        <taxon>Trombidiformes</taxon>
        <taxon>Prostigmata</taxon>
        <taxon>Anystina</taxon>
        <taxon>Parasitengona</taxon>
        <taxon>Trombidioidea</taxon>
        <taxon>Trombidiidae</taxon>
        <taxon>Dinothrombium</taxon>
    </lineage>
</organism>
<dbReference type="SMART" id="SM00322">
    <property type="entry name" value="KH"/>
    <property type="match status" value="2"/>
</dbReference>
<keyword evidence="6" id="KW-0694">RNA-binding</keyword>
<dbReference type="GO" id="GO:0005634">
    <property type="term" value="C:nucleus"/>
    <property type="evidence" value="ECO:0007669"/>
    <property type="project" value="UniProtKB-SubCell"/>
</dbReference>
<proteinExistence type="predicted"/>
<comment type="caution">
    <text evidence="9">The sequence shown here is derived from an EMBL/GenBank/DDBJ whole genome shotgun (WGS) entry which is preliminary data.</text>
</comment>
<dbReference type="InterPro" id="IPR004088">
    <property type="entry name" value="KH_dom_type_1"/>
</dbReference>
<keyword evidence="3" id="KW-0963">Cytoplasm</keyword>
<dbReference type="Pfam" id="PF00013">
    <property type="entry name" value="KH_1"/>
    <property type="match status" value="2"/>
</dbReference>
<evidence type="ECO:0000256" key="5">
    <source>
        <dbReference type="ARBA" id="ARBA00023242"/>
    </source>
</evidence>
<keyword evidence="5" id="KW-0539">Nucleus</keyword>
<evidence type="ECO:0000256" key="1">
    <source>
        <dbReference type="ARBA" id="ARBA00004123"/>
    </source>
</evidence>
<dbReference type="InterPro" id="IPR047226">
    <property type="entry name" value="KH-I_MEX3_rpt2"/>
</dbReference>
<dbReference type="InterPro" id="IPR036612">
    <property type="entry name" value="KH_dom_type_1_sf"/>
</dbReference>
<evidence type="ECO:0000313" key="10">
    <source>
        <dbReference type="Proteomes" id="UP000285301"/>
    </source>
</evidence>
<dbReference type="GO" id="GO:0010468">
    <property type="term" value="P:regulation of gene expression"/>
    <property type="evidence" value="ECO:0007669"/>
    <property type="project" value="UniProtKB-ARBA"/>
</dbReference>
<dbReference type="GO" id="GO:0005737">
    <property type="term" value="C:cytoplasm"/>
    <property type="evidence" value="ECO:0007669"/>
    <property type="project" value="UniProtKB-SubCell"/>
</dbReference>
<gene>
    <name evidence="9" type="ORF">B4U79_15268</name>
</gene>
<reference evidence="9 10" key="1">
    <citation type="journal article" date="2018" name="Gigascience">
        <title>Genomes of trombidid mites reveal novel predicted allergens and laterally-transferred genes associated with secondary metabolism.</title>
        <authorList>
            <person name="Dong X."/>
            <person name="Chaisiri K."/>
            <person name="Xia D."/>
            <person name="Armstrong S.D."/>
            <person name="Fang Y."/>
            <person name="Donnelly M.J."/>
            <person name="Kadowaki T."/>
            <person name="McGarry J.W."/>
            <person name="Darby A.C."/>
            <person name="Makepeace B.L."/>
        </authorList>
    </citation>
    <scope>NUCLEOTIDE SEQUENCE [LARGE SCALE GENOMIC DNA]</scope>
    <source>
        <strain evidence="9">UoL-WK</strain>
    </source>
</reference>